<name>A0A232FLU2_9HYME</name>
<proteinExistence type="predicted"/>
<accession>A0A232FLU2</accession>
<protein>
    <submittedName>
        <fullName evidence="1">Uncharacterized protein</fullName>
    </submittedName>
</protein>
<reference evidence="1 2" key="1">
    <citation type="journal article" date="2017" name="Curr. Biol.">
        <title>The Evolution of Venom by Co-option of Single-Copy Genes.</title>
        <authorList>
            <person name="Martinson E.O."/>
            <person name="Mrinalini"/>
            <person name="Kelkar Y.D."/>
            <person name="Chang C.H."/>
            <person name="Werren J.H."/>
        </authorList>
    </citation>
    <scope>NUCLEOTIDE SEQUENCE [LARGE SCALE GENOMIC DNA]</scope>
    <source>
        <strain evidence="1 2">Alberta</strain>
        <tissue evidence="1">Whole body</tissue>
    </source>
</reference>
<evidence type="ECO:0000313" key="2">
    <source>
        <dbReference type="Proteomes" id="UP000215335"/>
    </source>
</evidence>
<dbReference type="Proteomes" id="UP000215335">
    <property type="component" value="Unassembled WGS sequence"/>
</dbReference>
<sequence length="24" mass="2860">MYAMPRDGFSTLPKCWTDLAHYKQ</sequence>
<dbReference type="EMBL" id="NNAY01000036">
    <property type="protein sequence ID" value="OXU31704.1"/>
    <property type="molecule type" value="Genomic_DNA"/>
</dbReference>
<keyword evidence="2" id="KW-1185">Reference proteome</keyword>
<comment type="caution">
    <text evidence="1">The sequence shown here is derived from an EMBL/GenBank/DDBJ whole genome shotgun (WGS) entry which is preliminary data.</text>
</comment>
<evidence type="ECO:0000313" key="1">
    <source>
        <dbReference type="EMBL" id="OXU31704.1"/>
    </source>
</evidence>
<organism evidence="1 2">
    <name type="scientific">Trichomalopsis sarcophagae</name>
    <dbReference type="NCBI Taxonomy" id="543379"/>
    <lineage>
        <taxon>Eukaryota</taxon>
        <taxon>Metazoa</taxon>
        <taxon>Ecdysozoa</taxon>
        <taxon>Arthropoda</taxon>
        <taxon>Hexapoda</taxon>
        <taxon>Insecta</taxon>
        <taxon>Pterygota</taxon>
        <taxon>Neoptera</taxon>
        <taxon>Endopterygota</taxon>
        <taxon>Hymenoptera</taxon>
        <taxon>Apocrita</taxon>
        <taxon>Proctotrupomorpha</taxon>
        <taxon>Chalcidoidea</taxon>
        <taxon>Pteromalidae</taxon>
        <taxon>Pteromalinae</taxon>
        <taxon>Trichomalopsis</taxon>
    </lineage>
</organism>
<gene>
    <name evidence="1" type="ORF">TSAR_007207</name>
</gene>
<dbReference type="AlphaFoldDB" id="A0A232FLU2"/>